<feature type="region of interest" description="Disordered" evidence="13">
    <location>
        <begin position="1"/>
        <end position="80"/>
    </location>
</feature>
<dbReference type="SUPFAM" id="SSF50692">
    <property type="entry name" value="ADC-like"/>
    <property type="match status" value="1"/>
</dbReference>
<dbReference type="Pfam" id="PF00004">
    <property type="entry name" value="AAA"/>
    <property type="match status" value="2"/>
</dbReference>
<dbReference type="PROSITE" id="PS00674">
    <property type="entry name" value="AAA"/>
    <property type="match status" value="1"/>
</dbReference>
<evidence type="ECO:0000256" key="1">
    <source>
        <dbReference type="ARBA" id="ARBA00004496"/>
    </source>
</evidence>
<dbReference type="Gene3D" id="3.40.50.300">
    <property type="entry name" value="P-loop containing nucleotide triphosphate hydrolases"/>
    <property type="match status" value="2"/>
</dbReference>
<dbReference type="InterPro" id="IPR003593">
    <property type="entry name" value="AAA+_ATPase"/>
</dbReference>
<dbReference type="InterPro" id="IPR029067">
    <property type="entry name" value="CDC48_domain_2-like_sf"/>
</dbReference>
<dbReference type="Proteomes" id="UP000018087">
    <property type="component" value="Unassembled WGS sequence"/>
</dbReference>
<dbReference type="InterPro" id="IPR039812">
    <property type="entry name" value="Vesicle-fus_ATPase"/>
</dbReference>
<dbReference type="STRING" id="1391915.U7PLS7"/>
<evidence type="ECO:0000256" key="12">
    <source>
        <dbReference type="RuleBase" id="RU367045"/>
    </source>
</evidence>
<evidence type="ECO:0000256" key="5">
    <source>
        <dbReference type="ARBA" id="ARBA00022737"/>
    </source>
</evidence>
<dbReference type="GO" id="GO:0016887">
    <property type="term" value="F:ATP hydrolysis activity"/>
    <property type="evidence" value="ECO:0007669"/>
    <property type="project" value="InterPro"/>
</dbReference>
<dbReference type="GO" id="GO:0035494">
    <property type="term" value="P:SNARE complex disassembly"/>
    <property type="evidence" value="ECO:0007669"/>
    <property type="project" value="InterPro"/>
</dbReference>
<gene>
    <name evidence="15" type="ORF">HMPREF1624_06812</name>
</gene>
<keyword evidence="16" id="KW-1185">Reference proteome</keyword>
<dbReference type="HOGENOM" id="CLU_008037_2_0_1"/>
<dbReference type="Pfam" id="PF02933">
    <property type="entry name" value="CDC48_2"/>
    <property type="match status" value="1"/>
</dbReference>
<proteinExistence type="inferred from homology"/>
<protein>
    <recommendedName>
        <fullName evidence="11 12">Vesicular-fusion protein SEC18</fullName>
    </recommendedName>
</protein>
<sequence>MDLRNNLFGKAGRGGLPGRPGSGAGGGAPPPNYDHPRGYGGAPPQSAGYQGGGGQPQYGQGGGGGYGSPPPNYGGGGGGGRSVRLRLAKVDDKTLQQMYIFTNICAVSPRDFPPSRDGSDLYLRLTGNMIDGDYVVTVRPTPGFPDGCISLSDPQRTWLRVGMMDELVAEIYNPFSSSTGGQSYLGSMDVEVGFASTKKVTDITYDQDALAQQMVQTFANHIFAPGQRLLIDVRNTPLSLVVKTVQLADLSMEKAGAAGSEGAVRTDPAARGIMVPQTNIAFYKNAGSPMKLSGSTKRAAANSIIAPDFKFEDMGIGGLDNEFSTIFRRAFASRIFPPGLIEKLGVLHVKGILLYGPPGTGKTLIARQIGKMLNAREPKVINGPEVLNKYVGQSEENIRKLFADAEKEYKEKGDESQLHVIIFDELDAVCKQRGSGAGGGTGVGDSVVNQLLSKLDGVDQLNNILLVGMTNRKDMIDDALLRPGRLEVQIEISLPDEQGRVQILKIHTAKMLQNNILDRDVDVGRLAARTKNFSGAELSGLVKSATSFAFNRHIKVDTMAGISDDVSQMKVNMSDFENALTEVKAAFGVSDEELEQALTYGILDYSVNIQSIVKECMVYANNVRQLDRLRTLSVLLYGPAGSGKTALATHVAIKSAFPFIKAITPENLVGYFNEAGKKDYLHKVFTDAYKSPLSLLILDNIERLIEWNPVGPRMSNIMVQALMTLLKAPPPKGHRLLILATTSRRSVLDQIDMTESFDRQIAVPAVADVRELATALQQFGAFPDPADINQAINTVRQFNGGSDQVGVGIKTVLTMAESAAMVDDSASWFAEQISRSIAANSPEL</sequence>
<dbReference type="GO" id="GO:0005795">
    <property type="term" value="C:Golgi stack"/>
    <property type="evidence" value="ECO:0007669"/>
    <property type="project" value="TreeGrafter"/>
</dbReference>
<dbReference type="InterPro" id="IPR003960">
    <property type="entry name" value="ATPase_AAA_CS"/>
</dbReference>
<dbReference type="InterPro" id="IPR009010">
    <property type="entry name" value="Asp_de-COase-like_dom_sf"/>
</dbReference>
<dbReference type="SMART" id="SM00382">
    <property type="entry name" value="AAA"/>
    <property type="match status" value="2"/>
</dbReference>
<keyword evidence="7 12" id="KW-0067">ATP-binding</keyword>
<dbReference type="Pfam" id="PF17862">
    <property type="entry name" value="AAA_lid_3"/>
    <property type="match status" value="1"/>
</dbReference>
<dbReference type="OrthoDB" id="9982946at2759"/>
<dbReference type="SUPFAM" id="SSF52540">
    <property type="entry name" value="P-loop containing nucleoside triphosphate hydrolases"/>
    <property type="match status" value="2"/>
</dbReference>
<evidence type="ECO:0000256" key="9">
    <source>
        <dbReference type="ARBA" id="ARBA00022927"/>
    </source>
</evidence>
<evidence type="ECO:0000313" key="16">
    <source>
        <dbReference type="Proteomes" id="UP000018087"/>
    </source>
</evidence>
<reference evidence="16" key="1">
    <citation type="journal article" date="2014" name="Genome Announc.">
        <title>Genome sequence of the pathogenic fungus Sporothrix schenckii (ATCC 58251).</title>
        <authorList>
            <person name="Cuomo C.A."/>
            <person name="Rodriguez-Del Valle N."/>
            <person name="Perez-Sanchez L."/>
            <person name="Abouelleil A."/>
            <person name="Goldberg J."/>
            <person name="Young S."/>
            <person name="Zeng Q."/>
            <person name="Birren B.W."/>
        </authorList>
    </citation>
    <scope>NUCLEOTIDE SEQUENCE [LARGE SCALE GENOMIC DNA]</scope>
    <source>
        <strain evidence="16">ATCC 58251 / de Perez 2211183</strain>
    </source>
</reference>
<dbReference type="SUPFAM" id="SSF54585">
    <property type="entry name" value="Cdc48 domain 2-like"/>
    <property type="match status" value="1"/>
</dbReference>
<feature type="domain" description="AAA+ ATPase" evidence="14">
    <location>
        <begin position="630"/>
        <end position="767"/>
    </location>
</feature>
<evidence type="ECO:0000256" key="2">
    <source>
        <dbReference type="ARBA" id="ARBA00006914"/>
    </source>
</evidence>
<dbReference type="GO" id="GO:0043001">
    <property type="term" value="P:Golgi to plasma membrane protein transport"/>
    <property type="evidence" value="ECO:0007669"/>
    <property type="project" value="TreeGrafter"/>
</dbReference>
<evidence type="ECO:0000256" key="11">
    <source>
        <dbReference type="ARBA" id="ARBA00068637"/>
    </source>
</evidence>
<dbReference type="AlphaFoldDB" id="U7PLS7"/>
<dbReference type="FunFam" id="2.40.40.20:FF:000012">
    <property type="entry name" value="Vesicle-fusing ATPase protein"/>
    <property type="match status" value="1"/>
</dbReference>
<keyword evidence="5" id="KW-0677">Repeat</keyword>
<evidence type="ECO:0000256" key="6">
    <source>
        <dbReference type="ARBA" id="ARBA00022741"/>
    </source>
</evidence>
<dbReference type="eggNOG" id="KOG0741">
    <property type="taxonomic scope" value="Eukaryota"/>
</dbReference>
<evidence type="ECO:0000256" key="7">
    <source>
        <dbReference type="ARBA" id="ARBA00022840"/>
    </source>
</evidence>
<dbReference type="PANTHER" id="PTHR23078">
    <property type="entry name" value="VESICULAR-FUSION PROTEIN NSF"/>
    <property type="match status" value="1"/>
</dbReference>
<comment type="subcellular location">
    <subcellularLocation>
        <location evidence="1 12">Cytoplasm</location>
    </subcellularLocation>
</comment>
<keyword evidence="6 12" id="KW-0547">Nucleotide-binding</keyword>
<accession>U7PLS7</accession>
<evidence type="ECO:0000256" key="10">
    <source>
        <dbReference type="ARBA" id="ARBA00056429"/>
    </source>
</evidence>
<dbReference type="GO" id="GO:0005524">
    <property type="term" value="F:ATP binding"/>
    <property type="evidence" value="ECO:0007669"/>
    <property type="project" value="UniProtKB-UniRule"/>
</dbReference>
<dbReference type="Gene3D" id="2.40.40.20">
    <property type="match status" value="1"/>
</dbReference>
<keyword evidence="3 12" id="KW-0813">Transport</keyword>
<dbReference type="GO" id="GO:0006891">
    <property type="term" value="P:intra-Golgi vesicle-mediated transport"/>
    <property type="evidence" value="ECO:0007669"/>
    <property type="project" value="TreeGrafter"/>
</dbReference>
<evidence type="ECO:0000313" key="15">
    <source>
        <dbReference type="EMBL" id="ERS96603.1"/>
    </source>
</evidence>
<comment type="function">
    <text evidence="10 12">Required for vesicle-mediated transport. Catalyzes the fusion of transport vesicles within the Golgi cisternae. Is also required for transport from the endoplasmic reticulum to the Golgi stack. Seems to function as a fusion protein required for the delivery of cargo proteins to all compartments of the Golgi stack independent of vesicle origin.</text>
</comment>
<dbReference type="InterPro" id="IPR041569">
    <property type="entry name" value="AAA_lid_3"/>
</dbReference>
<dbReference type="Gene3D" id="1.10.8.60">
    <property type="match status" value="1"/>
</dbReference>
<dbReference type="FunFam" id="1.10.8.60:FF:000026">
    <property type="entry name" value="vesicle-fusing ATPase isoform X1"/>
    <property type="match status" value="1"/>
</dbReference>
<name>U7PLS7_SPOS1</name>
<dbReference type="EMBL" id="KI440849">
    <property type="protein sequence ID" value="ERS96603.1"/>
    <property type="molecule type" value="Genomic_DNA"/>
</dbReference>
<evidence type="ECO:0000256" key="13">
    <source>
        <dbReference type="SAM" id="MobiDB-lite"/>
    </source>
</evidence>
<keyword evidence="4 12" id="KW-0963">Cytoplasm</keyword>
<dbReference type="FunFam" id="3.40.50.300:FF:000187">
    <property type="entry name" value="Vesicular-fusion ATPase SEC18"/>
    <property type="match status" value="1"/>
</dbReference>
<comment type="similarity">
    <text evidence="2 12">Belongs to the AAA ATPase family.</text>
</comment>
<dbReference type="Gene3D" id="3.10.330.10">
    <property type="match status" value="1"/>
</dbReference>
<evidence type="ECO:0000259" key="14">
    <source>
        <dbReference type="SMART" id="SM00382"/>
    </source>
</evidence>
<keyword evidence="12" id="KW-0378">Hydrolase</keyword>
<evidence type="ECO:0000256" key="4">
    <source>
        <dbReference type="ARBA" id="ARBA00022490"/>
    </source>
</evidence>
<organism evidence="15 16">
    <name type="scientific">Sporothrix schenckii (strain ATCC 58251 / de Perez 2211183)</name>
    <name type="common">Rose-picker's disease fungus</name>
    <dbReference type="NCBI Taxonomy" id="1391915"/>
    <lineage>
        <taxon>Eukaryota</taxon>
        <taxon>Fungi</taxon>
        <taxon>Dikarya</taxon>
        <taxon>Ascomycota</taxon>
        <taxon>Pezizomycotina</taxon>
        <taxon>Sordariomycetes</taxon>
        <taxon>Sordariomycetidae</taxon>
        <taxon>Ophiostomatales</taxon>
        <taxon>Ophiostomataceae</taxon>
        <taxon>Sporothrix</taxon>
    </lineage>
</organism>
<keyword evidence="9 12" id="KW-0653">Protein transport</keyword>
<feature type="compositionally biased region" description="Gly residues" evidence="13">
    <location>
        <begin position="11"/>
        <end position="27"/>
    </location>
</feature>
<dbReference type="PANTHER" id="PTHR23078:SF3">
    <property type="entry name" value="VESICLE-FUSING ATPASE"/>
    <property type="match status" value="1"/>
</dbReference>
<feature type="domain" description="AAA+ ATPase" evidence="14">
    <location>
        <begin position="348"/>
        <end position="496"/>
    </location>
</feature>
<feature type="compositionally biased region" description="Gly residues" evidence="13">
    <location>
        <begin position="49"/>
        <end position="80"/>
    </location>
</feature>
<dbReference type="InterPro" id="IPR004201">
    <property type="entry name" value="Cdc48_dom2"/>
</dbReference>
<dbReference type="InterPro" id="IPR027417">
    <property type="entry name" value="P-loop_NTPase"/>
</dbReference>
<evidence type="ECO:0000256" key="8">
    <source>
        <dbReference type="ARBA" id="ARBA00022892"/>
    </source>
</evidence>
<dbReference type="FunFam" id="3.40.50.300:FF:000166">
    <property type="entry name" value="vesicle-fusing ATPase isoform X1"/>
    <property type="match status" value="1"/>
</dbReference>
<evidence type="ECO:0000256" key="3">
    <source>
        <dbReference type="ARBA" id="ARBA00022448"/>
    </source>
</evidence>
<dbReference type="InterPro" id="IPR003959">
    <property type="entry name" value="ATPase_AAA_core"/>
</dbReference>
<keyword evidence="8 12" id="KW-0931">ER-Golgi transport</keyword>